<evidence type="ECO:0000256" key="4">
    <source>
        <dbReference type="ARBA" id="ARBA00022723"/>
    </source>
</evidence>
<evidence type="ECO:0000313" key="14">
    <source>
        <dbReference type="Proteomes" id="UP000799778"/>
    </source>
</evidence>
<dbReference type="InterPro" id="IPR041640">
    <property type="entry name" value="Tyrosinase_C"/>
</dbReference>
<sequence length="606" mass="67267">MRLSLSSLAVLATSFVYLTGTLAFDGPSCPGAVHDDTYFSVVGVQGCGIHPRLELRELEKDPTMWNLFIQAMAKFQAMDQADKLSYFQVAGIHGAPFGPWDGVDGDGLTGYCPHASNVFGTWHRPYLALFEQILHDRAVEIANAFPRGNIRKEYQTAAEKLRLPYWDWAMNPIDEEEGFQFLNWNTTIRYPSDGYSPTAVSRNDELSERIGAQQVNNRDTLYKLLTVYQPFNQWSNKANGGKIGSIETLHDGIHNTFGLGHVGIVEVSAFDPAFWLHHCNIDRLIAIYQKRYPDTYVEDSPQAKASYYYAKNSTQGPSSPLKPFHMNAKGDFWTSNVVTNWESFGYTYPELVGNPDNATLTKSINRLYKPDTQGLKTNQTLETRDSNGNNTANATDWMVEVNMPSDIQITYAVRAFLGEPNPDPRQWPTDKNYVGLVASLASPRTDSDVIITANIVLTDALAEKHANGELKSLEKHHVEAWLKDNFHWRIQQVDLTEIPRDNPPPGLNVTVVSVPIQLPEADDDVPVWPGGTAAFEYKPKVQAPPPVYPPNSTVGGGRKGGSWNGTSWNPGLVNGSHVPVPESRKPNVVTLIQTQVVTVDPPAATV</sequence>
<comment type="catalytic activity">
    <reaction evidence="10">
        <text>L-tyrosine + O2 = L-dopaquinone + H2O</text>
        <dbReference type="Rhea" id="RHEA:18117"/>
        <dbReference type="ChEBI" id="CHEBI:15377"/>
        <dbReference type="ChEBI" id="CHEBI:15379"/>
        <dbReference type="ChEBI" id="CHEBI:57924"/>
        <dbReference type="ChEBI" id="CHEBI:58315"/>
        <dbReference type="EC" id="1.14.18.1"/>
    </reaction>
</comment>
<keyword evidence="8" id="KW-0470">Melanin biosynthesis</keyword>
<dbReference type="GO" id="GO:0046872">
    <property type="term" value="F:metal ion binding"/>
    <property type="evidence" value="ECO:0007669"/>
    <property type="project" value="UniProtKB-KW"/>
</dbReference>
<protein>
    <recommendedName>
        <fullName evidence="3">tyrosinase</fullName>
        <ecNumber evidence="3">1.14.18.1</ecNumber>
    </recommendedName>
</protein>
<evidence type="ECO:0000256" key="9">
    <source>
        <dbReference type="ARBA" id="ARBA00048233"/>
    </source>
</evidence>
<comment type="catalytic activity">
    <reaction evidence="9">
        <text>2 L-dopa + O2 = 2 L-dopaquinone + 2 H2O</text>
        <dbReference type="Rhea" id="RHEA:34287"/>
        <dbReference type="ChEBI" id="CHEBI:15377"/>
        <dbReference type="ChEBI" id="CHEBI:15379"/>
        <dbReference type="ChEBI" id="CHEBI:57504"/>
        <dbReference type="ChEBI" id="CHEBI:57924"/>
        <dbReference type="EC" id="1.14.18.1"/>
    </reaction>
</comment>
<dbReference type="GeneID" id="54282166"/>
<keyword evidence="5" id="KW-0560">Oxidoreductase</keyword>
<comment type="cofactor">
    <cofactor evidence="1">
        <name>Cu(2+)</name>
        <dbReference type="ChEBI" id="CHEBI:29036"/>
    </cofactor>
</comment>
<evidence type="ECO:0000256" key="10">
    <source>
        <dbReference type="ARBA" id="ARBA00048881"/>
    </source>
</evidence>
<dbReference type="EMBL" id="ML978066">
    <property type="protein sequence ID" value="KAF2020511.1"/>
    <property type="molecule type" value="Genomic_DNA"/>
</dbReference>
<dbReference type="GO" id="GO:0004503">
    <property type="term" value="F:tyrosinase activity"/>
    <property type="evidence" value="ECO:0007669"/>
    <property type="project" value="UniProtKB-EC"/>
</dbReference>
<feature type="signal peptide" evidence="11">
    <location>
        <begin position="1"/>
        <end position="23"/>
    </location>
</feature>
<evidence type="ECO:0000259" key="12">
    <source>
        <dbReference type="PROSITE" id="PS00498"/>
    </source>
</evidence>
<dbReference type="InterPro" id="IPR008922">
    <property type="entry name" value="Di-copper_centre_dom_sf"/>
</dbReference>
<dbReference type="PRINTS" id="PR00092">
    <property type="entry name" value="TYROSINASE"/>
</dbReference>
<proteinExistence type="inferred from homology"/>
<evidence type="ECO:0000256" key="1">
    <source>
        <dbReference type="ARBA" id="ARBA00001973"/>
    </source>
</evidence>
<feature type="domain" description="Tyrosinase copper-binding" evidence="12">
    <location>
        <begin position="271"/>
        <end position="282"/>
    </location>
</feature>
<dbReference type="InterPro" id="IPR002227">
    <property type="entry name" value="Tyrosinase_Cu-bd"/>
</dbReference>
<organism evidence="13 14">
    <name type="scientific">Aaosphaeria arxii CBS 175.79</name>
    <dbReference type="NCBI Taxonomy" id="1450172"/>
    <lineage>
        <taxon>Eukaryota</taxon>
        <taxon>Fungi</taxon>
        <taxon>Dikarya</taxon>
        <taxon>Ascomycota</taxon>
        <taxon>Pezizomycotina</taxon>
        <taxon>Dothideomycetes</taxon>
        <taxon>Pleosporomycetidae</taxon>
        <taxon>Pleosporales</taxon>
        <taxon>Pleosporales incertae sedis</taxon>
        <taxon>Aaosphaeria</taxon>
    </lineage>
</organism>
<dbReference type="AlphaFoldDB" id="A0A6A5Y6Y8"/>
<evidence type="ECO:0000256" key="11">
    <source>
        <dbReference type="SAM" id="SignalP"/>
    </source>
</evidence>
<dbReference type="PANTHER" id="PTHR11474">
    <property type="entry name" value="TYROSINASE FAMILY MEMBER"/>
    <property type="match status" value="1"/>
</dbReference>
<keyword evidence="4" id="KW-0479">Metal-binding</keyword>
<dbReference type="InterPro" id="IPR050316">
    <property type="entry name" value="Tyrosinase/Hemocyanin"/>
</dbReference>
<accession>A0A6A5Y6Y8</accession>
<comment type="similarity">
    <text evidence="2">Belongs to the tyrosinase family.</text>
</comment>
<dbReference type="PANTHER" id="PTHR11474:SF76">
    <property type="entry name" value="SHKT DOMAIN-CONTAINING PROTEIN"/>
    <property type="match status" value="1"/>
</dbReference>
<keyword evidence="11" id="KW-0732">Signal</keyword>
<evidence type="ECO:0000256" key="5">
    <source>
        <dbReference type="ARBA" id="ARBA00023002"/>
    </source>
</evidence>
<dbReference type="RefSeq" id="XP_033388850.1">
    <property type="nucleotide sequence ID" value="XM_033524769.1"/>
</dbReference>
<evidence type="ECO:0000256" key="2">
    <source>
        <dbReference type="ARBA" id="ARBA00009928"/>
    </source>
</evidence>
<name>A0A6A5Y6Y8_9PLEO</name>
<dbReference type="GO" id="GO:0042438">
    <property type="term" value="P:melanin biosynthetic process"/>
    <property type="evidence" value="ECO:0007669"/>
    <property type="project" value="UniProtKB-KW"/>
</dbReference>
<dbReference type="OrthoDB" id="6132182at2759"/>
<evidence type="ECO:0000256" key="3">
    <source>
        <dbReference type="ARBA" id="ARBA00011906"/>
    </source>
</evidence>
<gene>
    <name evidence="13" type="ORF">BU24DRAFT_382439</name>
</gene>
<evidence type="ECO:0000256" key="8">
    <source>
        <dbReference type="ARBA" id="ARBA00023101"/>
    </source>
</evidence>
<evidence type="ECO:0000313" key="13">
    <source>
        <dbReference type="EMBL" id="KAF2020511.1"/>
    </source>
</evidence>
<keyword evidence="6" id="KW-0186">Copper</keyword>
<dbReference type="SUPFAM" id="SSF48056">
    <property type="entry name" value="Di-copper centre-containing domain"/>
    <property type="match status" value="1"/>
</dbReference>
<evidence type="ECO:0000256" key="6">
    <source>
        <dbReference type="ARBA" id="ARBA00023008"/>
    </source>
</evidence>
<keyword evidence="7" id="KW-0503">Monooxygenase</keyword>
<reference evidence="13" key="1">
    <citation type="journal article" date="2020" name="Stud. Mycol.">
        <title>101 Dothideomycetes genomes: a test case for predicting lifestyles and emergence of pathogens.</title>
        <authorList>
            <person name="Haridas S."/>
            <person name="Albert R."/>
            <person name="Binder M."/>
            <person name="Bloem J."/>
            <person name="Labutti K."/>
            <person name="Salamov A."/>
            <person name="Andreopoulos B."/>
            <person name="Baker S."/>
            <person name="Barry K."/>
            <person name="Bills G."/>
            <person name="Bluhm B."/>
            <person name="Cannon C."/>
            <person name="Castanera R."/>
            <person name="Culley D."/>
            <person name="Daum C."/>
            <person name="Ezra D."/>
            <person name="Gonzalez J."/>
            <person name="Henrissat B."/>
            <person name="Kuo A."/>
            <person name="Liang C."/>
            <person name="Lipzen A."/>
            <person name="Lutzoni F."/>
            <person name="Magnuson J."/>
            <person name="Mondo S."/>
            <person name="Nolan M."/>
            <person name="Ohm R."/>
            <person name="Pangilinan J."/>
            <person name="Park H.-J."/>
            <person name="Ramirez L."/>
            <person name="Alfaro M."/>
            <person name="Sun H."/>
            <person name="Tritt A."/>
            <person name="Yoshinaga Y."/>
            <person name="Zwiers L.-H."/>
            <person name="Turgeon B."/>
            <person name="Goodwin S."/>
            <person name="Spatafora J."/>
            <person name="Crous P."/>
            <person name="Grigoriev I."/>
        </authorList>
    </citation>
    <scope>NUCLEOTIDE SEQUENCE</scope>
    <source>
        <strain evidence="13">CBS 175.79</strain>
    </source>
</reference>
<dbReference type="Gene3D" id="1.10.1280.10">
    <property type="entry name" value="Di-copper center containing domain from catechol oxidase"/>
    <property type="match status" value="2"/>
</dbReference>
<dbReference type="PROSITE" id="PS00498">
    <property type="entry name" value="TYROSINASE_2"/>
    <property type="match status" value="1"/>
</dbReference>
<feature type="chain" id="PRO_5025453346" description="tyrosinase" evidence="11">
    <location>
        <begin position="24"/>
        <end position="606"/>
    </location>
</feature>
<evidence type="ECO:0000256" key="7">
    <source>
        <dbReference type="ARBA" id="ARBA00023033"/>
    </source>
</evidence>
<dbReference type="EC" id="1.14.18.1" evidence="3"/>
<dbReference type="Pfam" id="PF18132">
    <property type="entry name" value="Tyrosinase_C"/>
    <property type="match status" value="1"/>
</dbReference>
<dbReference type="Pfam" id="PF00264">
    <property type="entry name" value="Tyrosinase"/>
    <property type="match status" value="1"/>
</dbReference>
<dbReference type="Proteomes" id="UP000799778">
    <property type="component" value="Unassembled WGS sequence"/>
</dbReference>
<keyword evidence="14" id="KW-1185">Reference proteome</keyword>